<feature type="transmembrane region" description="Helical" evidence="5">
    <location>
        <begin position="139"/>
        <end position="164"/>
    </location>
</feature>
<evidence type="ECO:0000256" key="3">
    <source>
        <dbReference type="ARBA" id="ARBA00022989"/>
    </source>
</evidence>
<reference evidence="7 8" key="1">
    <citation type="journal article" date="2018" name="Sci. Rep.">
        <title>Raphidocelis subcapitata (=Pseudokirchneriella subcapitata) provides an insight into genome evolution and environmental adaptations in the Sphaeropleales.</title>
        <authorList>
            <person name="Suzuki S."/>
            <person name="Yamaguchi H."/>
            <person name="Nakajima N."/>
            <person name="Kawachi M."/>
        </authorList>
    </citation>
    <scope>NUCLEOTIDE SEQUENCE [LARGE SCALE GENOMIC DNA]</scope>
    <source>
        <strain evidence="7 8">NIES-35</strain>
    </source>
</reference>
<dbReference type="GO" id="GO:0016020">
    <property type="term" value="C:membrane"/>
    <property type="evidence" value="ECO:0007669"/>
    <property type="project" value="UniProtKB-SubCell"/>
</dbReference>
<evidence type="ECO:0000256" key="1">
    <source>
        <dbReference type="ARBA" id="ARBA00004141"/>
    </source>
</evidence>
<evidence type="ECO:0000259" key="6">
    <source>
        <dbReference type="Pfam" id="PF01284"/>
    </source>
</evidence>
<protein>
    <recommendedName>
        <fullName evidence="6">MARVEL domain-containing protein</fullName>
    </recommendedName>
</protein>
<evidence type="ECO:0000256" key="2">
    <source>
        <dbReference type="ARBA" id="ARBA00022692"/>
    </source>
</evidence>
<dbReference type="Proteomes" id="UP000247498">
    <property type="component" value="Unassembled WGS sequence"/>
</dbReference>
<evidence type="ECO:0000313" key="7">
    <source>
        <dbReference type="EMBL" id="GBF88249.1"/>
    </source>
</evidence>
<gene>
    <name evidence="7" type="ORF">Rsub_00961</name>
</gene>
<evidence type="ECO:0000256" key="5">
    <source>
        <dbReference type="SAM" id="Phobius"/>
    </source>
</evidence>
<dbReference type="Pfam" id="PF01284">
    <property type="entry name" value="MARVEL"/>
    <property type="match status" value="1"/>
</dbReference>
<feature type="transmembrane region" description="Helical" evidence="5">
    <location>
        <begin position="37"/>
        <end position="60"/>
    </location>
</feature>
<accession>A0A2V0NM95</accession>
<feature type="transmembrane region" description="Helical" evidence="5">
    <location>
        <begin position="12"/>
        <end position="31"/>
    </location>
</feature>
<feature type="transmembrane region" description="Helical" evidence="5">
    <location>
        <begin position="72"/>
        <end position="94"/>
    </location>
</feature>
<sequence>MAVPPAVGLALRIWQLVWAGVLLGTTAAIVAKTEDLLKPVVFGLATSVLAFVAAAIYIVVPRIQAARKLGNALAGVVDIALSLTLAALAVAAAATMGRSETRDVVCKVSDFVNQVTALLQQYLNISANDGGLSQLCGGVGLAIAAAAMLFVSFLATAVLGGVAARQGEGLLPLGKRTGVEGKLSQPPITV</sequence>
<comment type="caution">
    <text evidence="7">The sequence shown here is derived from an EMBL/GenBank/DDBJ whole genome shotgun (WGS) entry which is preliminary data.</text>
</comment>
<comment type="subcellular location">
    <subcellularLocation>
        <location evidence="1">Membrane</location>
        <topology evidence="1">Multi-pass membrane protein</topology>
    </subcellularLocation>
</comment>
<keyword evidence="3 5" id="KW-1133">Transmembrane helix</keyword>
<evidence type="ECO:0000256" key="4">
    <source>
        <dbReference type="ARBA" id="ARBA00023136"/>
    </source>
</evidence>
<feature type="domain" description="MARVEL" evidence="6">
    <location>
        <begin position="9"/>
        <end position="158"/>
    </location>
</feature>
<keyword evidence="8" id="KW-1185">Reference proteome</keyword>
<name>A0A2V0NM95_9CHLO</name>
<dbReference type="InterPro" id="IPR008253">
    <property type="entry name" value="Marvel"/>
</dbReference>
<keyword evidence="4 5" id="KW-0472">Membrane</keyword>
<proteinExistence type="predicted"/>
<dbReference type="AlphaFoldDB" id="A0A2V0NM95"/>
<dbReference type="EMBL" id="BDRX01000004">
    <property type="protein sequence ID" value="GBF88249.1"/>
    <property type="molecule type" value="Genomic_DNA"/>
</dbReference>
<organism evidence="7 8">
    <name type="scientific">Raphidocelis subcapitata</name>
    <dbReference type="NCBI Taxonomy" id="307507"/>
    <lineage>
        <taxon>Eukaryota</taxon>
        <taxon>Viridiplantae</taxon>
        <taxon>Chlorophyta</taxon>
        <taxon>core chlorophytes</taxon>
        <taxon>Chlorophyceae</taxon>
        <taxon>CS clade</taxon>
        <taxon>Sphaeropleales</taxon>
        <taxon>Selenastraceae</taxon>
        <taxon>Raphidocelis</taxon>
    </lineage>
</organism>
<keyword evidence="2 5" id="KW-0812">Transmembrane</keyword>
<evidence type="ECO:0000313" key="8">
    <source>
        <dbReference type="Proteomes" id="UP000247498"/>
    </source>
</evidence>
<dbReference type="InParanoid" id="A0A2V0NM95"/>